<feature type="transmembrane region" description="Helical" evidence="1">
    <location>
        <begin position="110"/>
        <end position="131"/>
    </location>
</feature>
<evidence type="ECO:0008006" key="4">
    <source>
        <dbReference type="Google" id="ProtNLM"/>
    </source>
</evidence>
<sequence length="134" mass="15084">MKHLIRVFLFNIFALWLTSQVLPALVAPGGWQTMLFAGFTLSMLMLIVVPILKILFIPINILTFGLLSWLINVIVIYLLTVFVPEIQVREWTIPGGAWAGFVVPPVHLNYFMALVATSLCISIITDVLHYVSEE</sequence>
<dbReference type="Proteomes" id="UP000176450">
    <property type="component" value="Unassembled WGS sequence"/>
</dbReference>
<keyword evidence="1" id="KW-0812">Transmembrane</keyword>
<feature type="transmembrane region" description="Helical" evidence="1">
    <location>
        <begin position="33"/>
        <end position="52"/>
    </location>
</feature>
<comment type="caution">
    <text evidence="2">The sequence shown here is derived from an EMBL/GenBank/DDBJ whole genome shotgun (WGS) entry which is preliminary data.</text>
</comment>
<accession>A0A1F6AYX9</accession>
<feature type="transmembrane region" description="Helical" evidence="1">
    <location>
        <begin position="59"/>
        <end position="83"/>
    </location>
</feature>
<name>A0A1F6AYX9_9BACT</name>
<dbReference type="InterPro" id="IPR007165">
    <property type="entry name" value="Phage_holin_4_2"/>
</dbReference>
<evidence type="ECO:0000313" key="3">
    <source>
        <dbReference type="Proteomes" id="UP000176450"/>
    </source>
</evidence>
<proteinExistence type="predicted"/>
<dbReference type="Pfam" id="PF04020">
    <property type="entry name" value="Phage_holin_4_2"/>
    <property type="match status" value="1"/>
</dbReference>
<gene>
    <name evidence="2" type="ORF">A3A63_02410</name>
</gene>
<organism evidence="2 3">
    <name type="scientific">Candidatus Gottesmanbacteria bacterium RIFCSPLOWO2_01_FULL_46_9</name>
    <dbReference type="NCBI Taxonomy" id="1798394"/>
    <lineage>
        <taxon>Bacteria</taxon>
        <taxon>Candidatus Gottesmaniibacteriota</taxon>
    </lineage>
</organism>
<keyword evidence="1" id="KW-0472">Membrane</keyword>
<evidence type="ECO:0000313" key="2">
    <source>
        <dbReference type="EMBL" id="OGG29876.1"/>
    </source>
</evidence>
<dbReference type="EMBL" id="MFJX01000053">
    <property type="protein sequence ID" value="OGG29876.1"/>
    <property type="molecule type" value="Genomic_DNA"/>
</dbReference>
<protein>
    <recommendedName>
        <fullName evidence="4">Phage holin family protein</fullName>
    </recommendedName>
</protein>
<dbReference type="AlphaFoldDB" id="A0A1F6AYX9"/>
<reference evidence="2 3" key="1">
    <citation type="journal article" date="2016" name="Nat. Commun.">
        <title>Thousands of microbial genomes shed light on interconnected biogeochemical processes in an aquifer system.</title>
        <authorList>
            <person name="Anantharaman K."/>
            <person name="Brown C.T."/>
            <person name="Hug L.A."/>
            <person name="Sharon I."/>
            <person name="Castelle C.J."/>
            <person name="Probst A.J."/>
            <person name="Thomas B.C."/>
            <person name="Singh A."/>
            <person name="Wilkins M.J."/>
            <person name="Karaoz U."/>
            <person name="Brodie E.L."/>
            <person name="Williams K.H."/>
            <person name="Hubbard S.S."/>
            <person name="Banfield J.F."/>
        </authorList>
    </citation>
    <scope>NUCLEOTIDE SEQUENCE [LARGE SCALE GENOMIC DNA]</scope>
</reference>
<keyword evidence="1" id="KW-1133">Transmembrane helix</keyword>
<evidence type="ECO:0000256" key="1">
    <source>
        <dbReference type="SAM" id="Phobius"/>
    </source>
</evidence>